<evidence type="ECO:0000313" key="2">
    <source>
        <dbReference type="EMBL" id="AGN34051.1"/>
    </source>
</evidence>
<sequence length="66" mass="7457">MEYLRMTKAIYTRTQLEPEMGAVKAQNFMMAQAMHSYSNGKRVCRVFSGEGKHRTLEQVIVSSGGN</sequence>
<evidence type="ECO:0000313" key="3">
    <source>
        <dbReference type="Proteomes" id="UP000221746"/>
    </source>
</evidence>
<keyword evidence="3" id="KW-1185">Reference proteome</keyword>
<protein>
    <recommendedName>
        <fullName evidence="1">DUF7540 domain-containing protein</fullName>
    </recommendedName>
</protein>
<accession>R9TNB6</accession>
<name>R9TNB6_9CAUD</name>
<feature type="domain" description="DUF7540" evidence="1">
    <location>
        <begin position="6"/>
        <end position="66"/>
    </location>
</feature>
<evidence type="ECO:0000259" key="1">
    <source>
        <dbReference type="Pfam" id="PF24386"/>
    </source>
</evidence>
<gene>
    <name evidence="2" type="ORF">AEPG_00004</name>
</gene>
<dbReference type="EMBL" id="JF974294">
    <property type="protein sequence ID" value="AGN34051.1"/>
    <property type="molecule type" value="Genomic_DNA"/>
</dbReference>
<dbReference type="Pfam" id="PF24386">
    <property type="entry name" value="DUF7540"/>
    <property type="match status" value="1"/>
</dbReference>
<dbReference type="InterPro" id="IPR055962">
    <property type="entry name" value="DUF7540"/>
</dbReference>
<proteinExistence type="predicted"/>
<organism evidence="2 3">
    <name type="scientific">Aeromonas phage pIS4-A</name>
    <dbReference type="NCBI Taxonomy" id="754050"/>
    <lineage>
        <taxon>Viruses</taxon>
        <taxon>Duplodnaviria</taxon>
        <taxon>Heunggongvirae</taxon>
        <taxon>Uroviricota</taxon>
        <taxon>Caudoviricetes</taxon>
        <taxon>Roufvirus</taxon>
        <taxon>Roufvirus pIS4A</taxon>
    </lineage>
</organism>
<dbReference type="Proteomes" id="UP000221746">
    <property type="component" value="Segment"/>
</dbReference>
<reference evidence="2 3" key="1">
    <citation type="submission" date="2010-11" db="EMBL/GenBank/DDBJ databases">
        <title>The Genome Sequence of Aeromonas phage pIS4-A.</title>
        <authorList>
            <consortium name="The Broad Institute Genome Sequencing Platform"/>
            <person name="Henn M.R."/>
            <person name="Wolf A."/>
            <person name="Jost G."/>
            <person name="Levin J."/>
            <person name="Malboeuf C."/>
            <person name="Casali M."/>
            <person name="Russ C."/>
            <person name="Lennon N."/>
            <person name="Chapman S.B."/>
            <person name="Erlich R."/>
            <person name="Young S.K."/>
            <person name="Yandava C."/>
            <person name="Zeng Q."/>
            <person name="Alvarado L."/>
            <person name="Anderson S."/>
            <person name="Berlin A."/>
            <person name="Chen Z."/>
            <person name="Freedman E."/>
            <person name="Gellesch M."/>
            <person name="Goldberg J."/>
            <person name="Green L."/>
            <person name="Griggs A."/>
            <person name="Gujja S."/>
            <person name="Heilman E.R."/>
            <person name="Heiman D."/>
            <person name="Hollinger A."/>
            <person name="Howarth C."/>
            <person name="Larson L."/>
            <person name="Mehta T."/>
            <person name="Pearson M."/>
            <person name="Roberts A."/>
            <person name="Ryan E."/>
            <person name="Saif S."/>
            <person name="Shea T."/>
            <person name="Shenoy N."/>
            <person name="Sisk P."/>
            <person name="Stolte C."/>
            <person name="Sykes S."/>
            <person name="White J."/>
            <person name="Haas B."/>
            <person name="Nusbaum C."/>
            <person name="Birren B."/>
        </authorList>
    </citation>
    <scope>NUCLEOTIDE SEQUENCE [LARGE SCALE GENOMIC DNA]</scope>
    <source>
        <strain evidence="3">pIS4-A</strain>
    </source>
</reference>